<evidence type="ECO:0008006" key="4">
    <source>
        <dbReference type="Google" id="ProtNLM"/>
    </source>
</evidence>
<dbReference type="Proteomes" id="UP000254968">
    <property type="component" value="Unassembled WGS sequence"/>
</dbReference>
<dbReference type="AlphaFoldDB" id="A0A378I2A6"/>
<keyword evidence="1" id="KW-0732">Signal</keyword>
<dbReference type="EMBL" id="UGNV01000001">
    <property type="protein sequence ID" value="STX28831.1"/>
    <property type="molecule type" value="Genomic_DNA"/>
</dbReference>
<reference evidence="2 3" key="1">
    <citation type="submission" date="2018-06" db="EMBL/GenBank/DDBJ databases">
        <authorList>
            <consortium name="Pathogen Informatics"/>
            <person name="Doyle S."/>
        </authorList>
    </citation>
    <scope>NUCLEOTIDE SEQUENCE [LARGE SCALE GENOMIC DNA]</scope>
    <source>
        <strain evidence="2 3">NCTC13315</strain>
    </source>
</reference>
<proteinExistence type="predicted"/>
<name>A0A378I2A6_9GAMM</name>
<organism evidence="2 3">
    <name type="scientific">Legionella beliardensis</name>
    <dbReference type="NCBI Taxonomy" id="91822"/>
    <lineage>
        <taxon>Bacteria</taxon>
        <taxon>Pseudomonadati</taxon>
        <taxon>Pseudomonadota</taxon>
        <taxon>Gammaproteobacteria</taxon>
        <taxon>Legionellales</taxon>
        <taxon>Legionellaceae</taxon>
        <taxon>Legionella</taxon>
    </lineage>
</organism>
<evidence type="ECO:0000256" key="1">
    <source>
        <dbReference type="SAM" id="SignalP"/>
    </source>
</evidence>
<dbReference type="RefSeq" id="WP_115302547.1">
    <property type="nucleotide sequence ID" value="NZ_CAAAHO010000001.1"/>
</dbReference>
<feature type="signal peptide" evidence="1">
    <location>
        <begin position="1"/>
        <end position="18"/>
    </location>
</feature>
<evidence type="ECO:0000313" key="2">
    <source>
        <dbReference type="EMBL" id="STX28831.1"/>
    </source>
</evidence>
<feature type="chain" id="PRO_5016796458" description="Secreted protein" evidence="1">
    <location>
        <begin position="19"/>
        <end position="119"/>
    </location>
</feature>
<accession>A0A378I2A6</accession>
<evidence type="ECO:0000313" key="3">
    <source>
        <dbReference type="Proteomes" id="UP000254968"/>
    </source>
</evidence>
<gene>
    <name evidence="2" type="ORF">NCTC13315_01365</name>
</gene>
<protein>
    <recommendedName>
        <fullName evidence="4">Secreted protein</fullName>
    </recommendedName>
</protein>
<dbReference type="OrthoDB" id="8450433at2"/>
<keyword evidence="3" id="KW-1185">Reference proteome</keyword>
<sequence>MKGLIFLLLLLSGSLAFAAQKAVVCHMQGLTGTLSFPLPNKMGGLPTIDFDYPVTATRFSMRDGNLLLIAMDKDEMTRPRIFISAQLNKQGNAYLGQFMIDSGGNQLQLDNGPVSCLVK</sequence>